<dbReference type="InterPro" id="IPR008927">
    <property type="entry name" value="6-PGluconate_DH-like_C_sf"/>
</dbReference>
<dbReference type="OrthoDB" id="271711at2"/>
<dbReference type="Pfam" id="PF01232">
    <property type="entry name" value="Mannitol_dh"/>
    <property type="match status" value="1"/>
</dbReference>
<dbReference type="EMBL" id="FSRL01000001">
    <property type="protein sequence ID" value="SIN84576.1"/>
    <property type="molecule type" value="Genomic_DNA"/>
</dbReference>
<sequence>MAVTLSNDTLKALPGGVAVPEYDRAGLTPGILHIGVGNFHRAHMAWYLDRLFAQGEGHDWAIVGAGIKPFDAARRDALAAQDWLTTVVELDPAALTARVTGAMVDFCEIDGAALVARLTDPAIRIVSLTVTEGGYFVDAETGGFDKSNIEIAADAADPDSPKTVFGLLVKGLKARHDAGLPPFTVMSCDNLPENGHVAKAAVVGMAELIDPALAGWISANVAFPCGMVDCITPATGPREIALVKERFGVDDKAPVVCEPFRQWVLEDTFPQGRPALEKVGVEFVPDVAPYETMKLRILNAGHAAIAYPSALLGHHFVHEGMQDPDVAAWLKALMRAEVIPVLPEIGGVDFDAYLEKSAERFANPEIGDTIARLCLDGSNRQPKFVLPTAREALEAGSAIQGLALEVALWCRYCIETTTGRITLEDERAEALQAAALRAQTDPSAFLGLTDIFGRLGEVPRFVEAFAAGLADLDEKGVRPVLQEYVAAQG</sequence>
<name>A0A1N6ENH0_9RHOB</name>
<dbReference type="InterPro" id="IPR050988">
    <property type="entry name" value="Mannitol_DH/Oxidoreductase"/>
</dbReference>
<evidence type="ECO:0000259" key="3">
    <source>
        <dbReference type="Pfam" id="PF08125"/>
    </source>
</evidence>
<evidence type="ECO:0000313" key="4">
    <source>
        <dbReference type="EMBL" id="SIN84576.1"/>
    </source>
</evidence>
<evidence type="ECO:0000259" key="2">
    <source>
        <dbReference type="Pfam" id="PF01232"/>
    </source>
</evidence>
<feature type="domain" description="Mannitol dehydrogenase C-terminal" evidence="3">
    <location>
        <begin position="286"/>
        <end position="470"/>
    </location>
</feature>
<dbReference type="PANTHER" id="PTHR43362">
    <property type="entry name" value="MANNITOL DEHYDROGENASE DSF1-RELATED"/>
    <property type="match status" value="1"/>
</dbReference>
<dbReference type="PRINTS" id="PR00084">
    <property type="entry name" value="MTLDHDRGNASE"/>
</dbReference>
<dbReference type="InterPro" id="IPR000669">
    <property type="entry name" value="Mannitol_DH"/>
</dbReference>
<dbReference type="InterPro" id="IPR036291">
    <property type="entry name" value="NAD(P)-bd_dom_sf"/>
</dbReference>
<accession>A0A1N6ENH0</accession>
<dbReference type="SUPFAM" id="SSF51735">
    <property type="entry name" value="NAD(P)-binding Rossmann-fold domains"/>
    <property type="match status" value="1"/>
</dbReference>
<dbReference type="STRING" id="1217970.SAMN05444002_0962"/>
<dbReference type="Gene3D" id="1.10.1040.10">
    <property type="entry name" value="N-(1-d-carboxylethyl)-l-norvaline Dehydrogenase, domain 2"/>
    <property type="match status" value="1"/>
</dbReference>
<dbReference type="Gene3D" id="3.40.50.720">
    <property type="entry name" value="NAD(P)-binding Rossmann-like Domain"/>
    <property type="match status" value="1"/>
</dbReference>
<dbReference type="PANTHER" id="PTHR43362:SF1">
    <property type="entry name" value="MANNITOL DEHYDROGENASE 2-RELATED"/>
    <property type="match status" value="1"/>
</dbReference>
<feature type="domain" description="Mannitol dehydrogenase N-terminal" evidence="2">
    <location>
        <begin position="30"/>
        <end position="278"/>
    </location>
</feature>
<dbReference type="GO" id="GO:0016616">
    <property type="term" value="F:oxidoreductase activity, acting on the CH-OH group of donors, NAD or NADP as acceptor"/>
    <property type="evidence" value="ECO:0007669"/>
    <property type="project" value="TreeGrafter"/>
</dbReference>
<dbReference type="InterPro" id="IPR013118">
    <property type="entry name" value="Mannitol_DH_C"/>
</dbReference>
<proteinExistence type="predicted"/>
<keyword evidence="5" id="KW-1185">Reference proteome</keyword>
<evidence type="ECO:0000256" key="1">
    <source>
        <dbReference type="ARBA" id="ARBA00023002"/>
    </source>
</evidence>
<dbReference type="AlphaFoldDB" id="A0A1N6ENH0"/>
<dbReference type="Proteomes" id="UP000184932">
    <property type="component" value="Unassembled WGS sequence"/>
</dbReference>
<dbReference type="SUPFAM" id="SSF48179">
    <property type="entry name" value="6-phosphogluconate dehydrogenase C-terminal domain-like"/>
    <property type="match status" value="1"/>
</dbReference>
<dbReference type="InterPro" id="IPR013131">
    <property type="entry name" value="Mannitol_DH_N"/>
</dbReference>
<protein>
    <submittedName>
        <fullName evidence="4">Mannitol 2-dehydrogenase</fullName>
    </submittedName>
</protein>
<keyword evidence="1" id="KW-0560">Oxidoreductase</keyword>
<gene>
    <name evidence="4" type="ORF">SAMN05444002_0962</name>
</gene>
<evidence type="ECO:0000313" key="5">
    <source>
        <dbReference type="Proteomes" id="UP000184932"/>
    </source>
</evidence>
<reference evidence="5" key="1">
    <citation type="submission" date="2016-11" db="EMBL/GenBank/DDBJ databases">
        <authorList>
            <person name="Varghese N."/>
            <person name="Submissions S."/>
        </authorList>
    </citation>
    <scope>NUCLEOTIDE SEQUENCE [LARGE SCALE GENOMIC DNA]</scope>
    <source>
        <strain evidence="5">DSM 29440</strain>
    </source>
</reference>
<dbReference type="RefSeq" id="WP_074255079.1">
    <property type="nucleotide sequence ID" value="NZ_FSRL01000001.1"/>
</dbReference>
<dbReference type="InterPro" id="IPR013328">
    <property type="entry name" value="6PGD_dom2"/>
</dbReference>
<organism evidence="4 5">
    <name type="scientific">Vannielia litorea</name>
    <dbReference type="NCBI Taxonomy" id="1217970"/>
    <lineage>
        <taxon>Bacteria</taxon>
        <taxon>Pseudomonadati</taxon>
        <taxon>Pseudomonadota</taxon>
        <taxon>Alphaproteobacteria</taxon>
        <taxon>Rhodobacterales</taxon>
        <taxon>Paracoccaceae</taxon>
        <taxon>Vannielia</taxon>
    </lineage>
</organism>
<dbReference type="Pfam" id="PF08125">
    <property type="entry name" value="Mannitol_dh_C"/>
    <property type="match status" value="1"/>
</dbReference>